<dbReference type="PRINTS" id="PR00019">
    <property type="entry name" value="LEURICHRPT"/>
</dbReference>
<dbReference type="Gene3D" id="3.80.10.10">
    <property type="entry name" value="Ribonuclease Inhibitor"/>
    <property type="match status" value="4"/>
</dbReference>
<dbReference type="InterPro" id="IPR001611">
    <property type="entry name" value="Leu-rich_rpt"/>
</dbReference>
<proteinExistence type="predicted"/>
<dbReference type="SUPFAM" id="SSF57603">
    <property type="entry name" value="FnI-like domain"/>
    <property type="match status" value="1"/>
</dbReference>
<dbReference type="EMBL" id="JAFBMS010000044">
    <property type="protein sequence ID" value="KAG9340328.1"/>
    <property type="molecule type" value="Genomic_DNA"/>
</dbReference>
<keyword evidence="2" id="KW-0677">Repeat</keyword>
<dbReference type="PROSITE" id="PS51450">
    <property type="entry name" value="LRR"/>
    <property type="match status" value="3"/>
</dbReference>
<dbReference type="Pfam" id="PF00093">
    <property type="entry name" value="VWC"/>
    <property type="match status" value="1"/>
</dbReference>
<gene>
    <name evidence="5" type="ORF">JZ751_021780</name>
</gene>
<dbReference type="InterPro" id="IPR003591">
    <property type="entry name" value="Leu-rich_rpt_typical-subtyp"/>
</dbReference>
<dbReference type="Proteomes" id="UP000824540">
    <property type="component" value="Unassembled WGS sequence"/>
</dbReference>
<dbReference type="InterPro" id="IPR043184">
    <property type="entry name" value="ECM2"/>
</dbReference>
<dbReference type="Pfam" id="PF13516">
    <property type="entry name" value="LRR_6"/>
    <property type="match status" value="1"/>
</dbReference>
<keyword evidence="1" id="KW-0433">Leucine-rich repeat</keyword>
<dbReference type="OrthoDB" id="676979at2759"/>
<feature type="non-terminal residue" evidence="5">
    <location>
        <position position="1"/>
    </location>
</feature>
<feature type="compositionally biased region" description="Acidic residues" evidence="3">
    <location>
        <begin position="204"/>
        <end position="224"/>
    </location>
</feature>
<dbReference type="Pfam" id="PF13855">
    <property type="entry name" value="LRR_8"/>
    <property type="match status" value="3"/>
</dbReference>
<dbReference type="InterPro" id="IPR032675">
    <property type="entry name" value="LRR_dom_sf"/>
</dbReference>
<dbReference type="Gene3D" id="6.20.200.20">
    <property type="match status" value="1"/>
</dbReference>
<dbReference type="PANTHER" id="PTHR46544:SF2">
    <property type="entry name" value="EXTRACELLULAR MATRIX PROTEIN 2-RELATED"/>
    <property type="match status" value="1"/>
</dbReference>
<evidence type="ECO:0000256" key="2">
    <source>
        <dbReference type="ARBA" id="ARBA00022737"/>
    </source>
</evidence>
<dbReference type="InterPro" id="IPR001007">
    <property type="entry name" value="VWF_dom"/>
</dbReference>
<dbReference type="GO" id="GO:0010811">
    <property type="term" value="P:positive regulation of cell-substrate adhesion"/>
    <property type="evidence" value="ECO:0007669"/>
    <property type="project" value="TreeGrafter"/>
</dbReference>
<dbReference type="GO" id="GO:0031012">
    <property type="term" value="C:extracellular matrix"/>
    <property type="evidence" value="ECO:0007669"/>
    <property type="project" value="TreeGrafter"/>
</dbReference>
<dbReference type="GO" id="GO:0070052">
    <property type="term" value="F:collagen V binding"/>
    <property type="evidence" value="ECO:0007669"/>
    <property type="project" value="TreeGrafter"/>
</dbReference>
<sequence>RFGYRCHPRFWYHAPGKGPPSRYPSCRVPPPCSGVFAGMKEGLCWRCFLSPSCSMPAPPVARGLGGGGLQGFKAAPGVGWQSCELKVFGGAMYSTVLLSLSLCVALCLAEGALQGRKAQKTKISRSLAAFKGEAPVRNGVPALGRGSGAGSKQCVVGGLSLLEGAQWSTEPCSVCRCEKGEVNCKPVHCPSKAGRRPPSLSPKDDDDDDDDDDGEEDDGEDVDVTDAAAGEHPSDMPAEGRGLTDTIPIGCLLSESVIACRKAGLAHMPILTDPNIKVLSLSKNKIKHIPPDGLAGLPNLEWLDLSKNVLSDSSLPPDLFRGLTKLKRLNLDGNDLTKIPLLPPSLEELKLNDNKIITLTPKSFAGLSKLLRLELEDNHFLEGSISPEAFRPLRRLLFLNLDDNKLRSIPLGLPPSLQELRLSENKLEQVPDGVLNKSGKLRALDLSSNHIRDDRISPKAWKHLKKLEVLDLSHNKLLRVPPLLPRTLRLLSLHRNQIQRVPANVFGHMKPGLDALRLSHNHLRDDGVTAFSFLGLHRSLTRLYLDHNQLQAFPPGLARFKALEELRLDSNLIRYVPQNAVCDSRNGQVSHLEALHLEHNLIDRHLIPASAFSCLGSPINVLLEPQSIGLQE</sequence>
<dbReference type="PANTHER" id="PTHR46544">
    <property type="entry name" value="EXTRACELLULAR MATRIX PROTEIN 2-RELATED"/>
    <property type="match status" value="1"/>
</dbReference>
<dbReference type="GO" id="GO:0030198">
    <property type="term" value="P:extracellular matrix organization"/>
    <property type="evidence" value="ECO:0007669"/>
    <property type="project" value="TreeGrafter"/>
</dbReference>
<keyword evidence="6" id="KW-1185">Reference proteome</keyword>
<reference evidence="5" key="1">
    <citation type="thesis" date="2021" institute="BYU ScholarsArchive" country="Provo, UT, USA">
        <title>Applications of and Algorithms for Genome Assembly and Genomic Analyses with an Emphasis on Marine Teleosts.</title>
        <authorList>
            <person name="Pickett B.D."/>
        </authorList>
    </citation>
    <scope>NUCLEOTIDE SEQUENCE</scope>
    <source>
        <strain evidence="5">HI-2016</strain>
    </source>
</reference>
<evidence type="ECO:0000313" key="6">
    <source>
        <dbReference type="Proteomes" id="UP000824540"/>
    </source>
</evidence>
<dbReference type="SMART" id="SM00369">
    <property type="entry name" value="LRR_TYP"/>
    <property type="match status" value="13"/>
</dbReference>
<evidence type="ECO:0000259" key="4">
    <source>
        <dbReference type="Pfam" id="PF00093"/>
    </source>
</evidence>
<organism evidence="5 6">
    <name type="scientific">Albula glossodonta</name>
    <name type="common">roundjaw bonefish</name>
    <dbReference type="NCBI Taxonomy" id="121402"/>
    <lineage>
        <taxon>Eukaryota</taxon>
        <taxon>Metazoa</taxon>
        <taxon>Chordata</taxon>
        <taxon>Craniata</taxon>
        <taxon>Vertebrata</taxon>
        <taxon>Euteleostomi</taxon>
        <taxon>Actinopterygii</taxon>
        <taxon>Neopterygii</taxon>
        <taxon>Teleostei</taxon>
        <taxon>Albuliformes</taxon>
        <taxon>Albulidae</taxon>
        <taxon>Albula</taxon>
    </lineage>
</organism>
<evidence type="ECO:0000256" key="1">
    <source>
        <dbReference type="ARBA" id="ARBA00022614"/>
    </source>
</evidence>
<dbReference type="SUPFAM" id="SSF52047">
    <property type="entry name" value="RNI-like"/>
    <property type="match status" value="1"/>
</dbReference>
<comment type="caution">
    <text evidence="5">The sequence shown here is derived from an EMBL/GenBank/DDBJ whole genome shotgun (WGS) entry which is preliminary data.</text>
</comment>
<dbReference type="GO" id="GO:0008201">
    <property type="term" value="F:heparin binding"/>
    <property type="evidence" value="ECO:0007669"/>
    <property type="project" value="TreeGrafter"/>
</dbReference>
<accession>A0A8T2NS17</accession>
<feature type="region of interest" description="Disordered" evidence="3">
    <location>
        <begin position="188"/>
        <end position="242"/>
    </location>
</feature>
<evidence type="ECO:0000256" key="3">
    <source>
        <dbReference type="SAM" id="MobiDB-lite"/>
    </source>
</evidence>
<dbReference type="AlphaFoldDB" id="A0A8T2NS17"/>
<dbReference type="FunFam" id="3.80.10.10:FF:000772">
    <property type="entry name" value="Extracellular matrix protein 2"/>
    <property type="match status" value="1"/>
</dbReference>
<name>A0A8T2NS17_9TELE</name>
<dbReference type="SMART" id="SM00364">
    <property type="entry name" value="LRR_BAC"/>
    <property type="match status" value="6"/>
</dbReference>
<feature type="domain" description="VWFC" evidence="4">
    <location>
        <begin position="154"/>
        <end position="197"/>
    </location>
</feature>
<protein>
    <recommendedName>
        <fullName evidence="4">VWFC domain-containing protein</fullName>
    </recommendedName>
</protein>
<evidence type="ECO:0000313" key="5">
    <source>
        <dbReference type="EMBL" id="KAG9340328.1"/>
    </source>
</evidence>